<sequence>MGLSFSLLAYSRDGALDLTRPAGEAEAESVMRRLFPRTPYRLVGLRPLLETCFPPRERPAVGVFDDGVLIATRDAHLYDPSMLHARYLKLAEWPDVELLTASSSNDMFAYGRWLSGALSRSLSVNAVAGVWSDRGTPGAFPGDDLVTPQRWLDLCNAALASVLALEGDAAPPVAQPVPWEDVALHAFARSVPPAS</sequence>
<reference evidence="1 2" key="1">
    <citation type="submission" date="2019-11" db="EMBL/GenBank/DDBJ databases">
        <title>Cellulosimicrobium composti sp. nov. isolated from a compost.</title>
        <authorList>
            <person name="Yang Y."/>
        </authorList>
    </citation>
    <scope>NUCLEOTIDE SEQUENCE [LARGE SCALE GENOMIC DNA]</scope>
    <source>
        <strain evidence="1 2">BIT-GX5</strain>
    </source>
</reference>
<protein>
    <submittedName>
        <fullName evidence="1">Uncharacterized protein</fullName>
    </submittedName>
</protein>
<evidence type="ECO:0000313" key="2">
    <source>
        <dbReference type="Proteomes" id="UP000440668"/>
    </source>
</evidence>
<dbReference type="RefSeq" id="WP_155099075.1">
    <property type="nucleotide sequence ID" value="NZ_WMKA01000018.1"/>
</dbReference>
<dbReference type="EMBL" id="WMKA01000018">
    <property type="protein sequence ID" value="MTG89213.1"/>
    <property type="molecule type" value="Genomic_DNA"/>
</dbReference>
<dbReference type="InterPro" id="IPR053847">
    <property type="entry name" value="DUF6928"/>
</dbReference>
<gene>
    <name evidence="1" type="ORF">GJV82_09685</name>
</gene>
<proteinExistence type="predicted"/>
<dbReference type="Proteomes" id="UP000440668">
    <property type="component" value="Unassembled WGS sequence"/>
</dbReference>
<dbReference type="Pfam" id="PF21997">
    <property type="entry name" value="DUF6928"/>
    <property type="match status" value="1"/>
</dbReference>
<dbReference type="AlphaFoldDB" id="A0A6N7ZIU3"/>
<comment type="caution">
    <text evidence="1">The sequence shown here is derived from an EMBL/GenBank/DDBJ whole genome shotgun (WGS) entry which is preliminary data.</text>
</comment>
<name>A0A6N7ZIU3_9MICO</name>
<accession>A0A6N7ZIU3</accession>
<evidence type="ECO:0000313" key="1">
    <source>
        <dbReference type="EMBL" id="MTG89213.1"/>
    </source>
</evidence>
<organism evidence="1 2">
    <name type="scientific">Cellulosimicrobium composti</name>
    <dbReference type="NCBI Taxonomy" id="2672572"/>
    <lineage>
        <taxon>Bacteria</taxon>
        <taxon>Bacillati</taxon>
        <taxon>Actinomycetota</taxon>
        <taxon>Actinomycetes</taxon>
        <taxon>Micrococcales</taxon>
        <taxon>Promicromonosporaceae</taxon>
        <taxon>Cellulosimicrobium</taxon>
    </lineage>
</organism>